<comment type="caution">
    <text evidence="12">The sequence shown here is derived from an EMBL/GenBank/DDBJ whole genome shotgun (WGS) entry which is preliminary data.</text>
</comment>
<evidence type="ECO:0000256" key="2">
    <source>
        <dbReference type="ARBA" id="ARBA00022801"/>
    </source>
</evidence>
<feature type="region of interest" description="Disordered" evidence="8">
    <location>
        <begin position="859"/>
        <end position="885"/>
    </location>
</feature>
<organism evidence="12 13">
    <name type="scientific">Coccomyxa viridis</name>
    <dbReference type="NCBI Taxonomy" id="1274662"/>
    <lineage>
        <taxon>Eukaryota</taxon>
        <taxon>Viridiplantae</taxon>
        <taxon>Chlorophyta</taxon>
        <taxon>core chlorophytes</taxon>
        <taxon>Trebouxiophyceae</taxon>
        <taxon>Trebouxiophyceae incertae sedis</taxon>
        <taxon>Coccomyxaceae</taxon>
        <taxon>Coccomyxa</taxon>
    </lineage>
</organism>
<feature type="compositionally biased region" description="Acidic residues" evidence="8">
    <location>
        <begin position="454"/>
        <end position="467"/>
    </location>
</feature>
<evidence type="ECO:0000256" key="3">
    <source>
        <dbReference type="ARBA" id="ARBA00022806"/>
    </source>
</evidence>
<evidence type="ECO:0000259" key="9">
    <source>
        <dbReference type="PROSITE" id="PS51192"/>
    </source>
</evidence>
<feature type="region of interest" description="Disordered" evidence="8">
    <location>
        <begin position="43"/>
        <end position="209"/>
    </location>
</feature>
<comment type="domain">
    <text evidence="7">The Q motif is unique to and characteristic of the DEAD box family of RNA helicases and controls ATP binding and hydrolysis.</text>
</comment>
<feature type="compositionally biased region" description="Basic residues" evidence="8">
    <location>
        <begin position="156"/>
        <end position="166"/>
    </location>
</feature>
<feature type="domain" description="Helicase ATP-binding" evidence="9">
    <location>
        <begin position="276"/>
        <end position="492"/>
    </location>
</feature>
<feature type="compositionally biased region" description="Acidic residues" evidence="8">
    <location>
        <begin position="736"/>
        <end position="749"/>
    </location>
</feature>
<feature type="region of interest" description="Disordered" evidence="8">
    <location>
        <begin position="723"/>
        <end position="764"/>
    </location>
</feature>
<dbReference type="Proteomes" id="UP001314263">
    <property type="component" value="Unassembled WGS sequence"/>
</dbReference>
<keyword evidence="2 7" id="KW-0378">Hydrolase</keyword>
<dbReference type="Pfam" id="PF00270">
    <property type="entry name" value="DEAD"/>
    <property type="match status" value="1"/>
</dbReference>
<dbReference type="SMART" id="SM00487">
    <property type="entry name" value="DEXDc"/>
    <property type="match status" value="1"/>
</dbReference>
<feature type="compositionally biased region" description="Basic residues" evidence="8">
    <location>
        <begin position="173"/>
        <end position="183"/>
    </location>
</feature>
<dbReference type="AlphaFoldDB" id="A0AAV1IBJ5"/>
<feature type="compositionally biased region" description="Basic and acidic residues" evidence="8">
    <location>
        <begin position="723"/>
        <end position="734"/>
    </location>
</feature>
<feature type="region of interest" description="Disordered" evidence="8">
    <location>
        <begin position="802"/>
        <end position="835"/>
    </location>
</feature>
<dbReference type="InterPro" id="IPR014001">
    <property type="entry name" value="Helicase_ATP-bd"/>
</dbReference>
<dbReference type="SUPFAM" id="SSF52540">
    <property type="entry name" value="P-loop containing nucleoside triphosphate hydrolases"/>
    <property type="match status" value="1"/>
</dbReference>
<dbReference type="GO" id="GO:0003724">
    <property type="term" value="F:RNA helicase activity"/>
    <property type="evidence" value="ECO:0007669"/>
    <property type="project" value="UniProtKB-EC"/>
</dbReference>
<dbReference type="EMBL" id="CAUYUE010000010">
    <property type="protein sequence ID" value="CAK0784101.1"/>
    <property type="molecule type" value="Genomic_DNA"/>
</dbReference>
<dbReference type="PROSITE" id="PS51192">
    <property type="entry name" value="HELICASE_ATP_BIND_1"/>
    <property type="match status" value="1"/>
</dbReference>
<feature type="compositionally biased region" description="Basic and acidic residues" evidence="8">
    <location>
        <begin position="80"/>
        <end position="92"/>
    </location>
</feature>
<evidence type="ECO:0000256" key="4">
    <source>
        <dbReference type="ARBA" id="ARBA00022840"/>
    </source>
</evidence>
<dbReference type="GO" id="GO:0016787">
    <property type="term" value="F:hydrolase activity"/>
    <property type="evidence" value="ECO:0007669"/>
    <property type="project" value="UniProtKB-KW"/>
</dbReference>
<feature type="short sequence motif" description="Q motif" evidence="6">
    <location>
        <begin position="244"/>
        <end position="272"/>
    </location>
</feature>
<protein>
    <recommendedName>
        <fullName evidence="7">ATP-dependent RNA helicase</fullName>
        <ecNumber evidence="7">3.6.4.13</ecNumber>
    </recommendedName>
</protein>
<keyword evidence="3 7" id="KW-0347">Helicase</keyword>
<keyword evidence="5 7" id="KW-0694">RNA-binding</keyword>
<comment type="function">
    <text evidence="7">RNA helicase.</text>
</comment>
<comment type="catalytic activity">
    <reaction evidence="7">
        <text>ATP + H2O = ADP + phosphate + H(+)</text>
        <dbReference type="Rhea" id="RHEA:13065"/>
        <dbReference type="ChEBI" id="CHEBI:15377"/>
        <dbReference type="ChEBI" id="CHEBI:15378"/>
        <dbReference type="ChEBI" id="CHEBI:30616"/>
        <dbReference type="ChEBI" id="CHEBI:43474"/>
        <dbReference type="ChEBI" id="CHEBI:456216"/>
        <dbReference type="EC" id="3.6.4.13"/>
    </reaction>
</comment>
<dbReference type="EC" id="3.6.4.13" evidence="7"/>
<keyword evidence="1 7" id="KW-0547">Nucleotide-binding</keyword>
<keyword evidence="4 7" id="KW-0067">ATP-binding</keyword>
<feature type="compositionally biased region" description="Low complexity" evidence="8">
    <location>
        <begin position="818"/>
        <end position="829"/>
    </location>
</feature>
<keyword evidence="13" id="KW-1185">Reference proteome</keyword>
<reference evidence="12 13" key="1">
    <citation type="submission" date="2023-10" db="EMBL/GenBank/DDBJ databases">
        <authorList>
            <person name="Maclean D."/>
            <person name="Macfadyen A."/>
        </authorList>
    </citation>
    <scope>NUCLEOTIDE SEQUENCE [LARGE SCALE GENOMIC DNA]</scope>
</reference>
<dbReference type="InterPro" id="IPR000629">
    <property type="entry name" value="RNA-helicase_DEAD-box_CS"/>
</dbReference>
<evidence type="ECO:0000256" key="5">
    <source>
        <dbReference type="ARBA" id="ARBA00022884"/>
    </source>
</evidence>
<dbReference type="GO" id="GO:0005524">
    <property type="term" value="F:ATP binding"/>
    <property type="evidence" value="ECO:0007669"/>
    <property type="project" value="UniProtKB-UniRule"/>
</dbReference>
<comment type="similarity">
    <text evidence="7">Belongs to the DEAD box helicase family.</text>
</comment>
<dbReference type="CDD" id="cd18787">
    <property type="entry name" value="SF2_C_DEAD"/>
    <property type="match status" value="1"/>
</dbReference>
<feature type="domain" description="DEAD-box RNA helicase Q" evidence="11">
    <location>
        <begin position="244"/>
        <end position="272"/>
    </location>
</feature>
<evidence type="ECO:0000256" key="7">
    <source>
        <dbReference type="RuleBase" id="RU365068"/>
    </source>
</evidence>
<evidence type="ECO:0000313" key="12">
    <source>
        <dbReference type="EMBL" id="CAK0784101.1"/>
    </source>
</evidence>
<evidence type="ECO:0000259" key="10">
    <source>
        <dbReference type="PROSITE" id="PS51194"/>
    </source>
</evidence>
<proteinExistence type="inferred from homology"/>
<dbReference type="Pfam" id="PF00271">
    <property type="entry name" value="Helicase_C"/>
    <property type="match status" value="1"/>
</dbReference>
<evidence type="ECO:0000256" key="8">
    <source>
        <dbReference type="SAM" id="MobiDB-lite"/>
    </source>
</evidence>
<dbReference type="Gene3D" id="3.40.50.300">
    <property type="entry name" value="P-loop containing nucleotide triphosphate hydrolases"/>
    <property type="match status" value="2"/>
</dbReference>
<evidence type="ECO:0000256" key="6">
    <source>
        <dbReference type="PROSITE-ProRule" id="PRU00552"/>
    </source>
</evidence>
<dbReference type="GO" id="GO:0003723">
    <property type="term" value="F:RNA binding"/>
    <property type="evidence" value="ECO:0007669"/>
    <property type="project" value="UniProtKB-UniRule"/>
</dbReference>
<dbReference type="InterPro" id="IPR014014">
    <property type="entry name" value="RNA_helicase_DEAD_Q_motif"/>
</dbReference>
<dbReference type="InterPro" id="IPR011545">
    <property type="entry name" value="DEAD/DEAH_box_helicase_dom"/>
</dbReference>
<feature type="domain" description="Helicase C-terminal" evidence="10">
    <location>
        <begin position="552"/>
        <end position="700"/>
    </location>
</feature>
<name>A0AAV1IBJ5_9CHLO</name>
<dbReference type="PROSITE" id="PS00039">
    <property type="entry name" value="DEAD_ATP_HELICASE"/>
    <property type="match status" value="1"/>
</dbReference>
<dbReference type="InterPro" id="IPR001650">
    <property type="entry name" value="Helicase_C-like"/>
</dbReference>
<dbReference type="PANTHER" id="PTHR24031">
    <property type="entry name" value="RNA HELICASE"/>
    <property type="match status" value="1"/>
</dbReference>
<dbReference type="PROSITE" id="PS51194">
    <property type="entry name" value="HELICASE_CTER"/>
    <property type="match status" value="1"/>
</dbReference>
<feature type="region of interest" description="Disordered" evidence="8">
    <location>
        <begin position="445"/>
        <end position="475"/>
    </location>
</feature>
<evidence type="ECO:0000313" key="13">
    <source>
        <dbReference type="Proteomes" id="UP001314263"/>
    </source>
</evidence>
<dbReference type="InterPro" id="IPR027417">
    <property type="entry name" value="P-loop_NTPase"/>
</dbReference>
<sequence length="938" mass="100086">METGKKRKKPEVPSGFVNAGWKKVDVGDDLLLGSEEGGFMELEELVPPTKPSFEVAASRSTEQEDGTGASPTKTSKQKKQRADGKTRLESKQVVKTADAQQTAHVSTPLKEQPAEDVEGLKAKLAALQQENEALKAGQSGQPGKEKHIPADPNSARSRKLSAKRAKAKEVRAAKKATAKARKQRAAERAEQQTGVKVSAKKQAPKKATGDTAAVSVAPVSALAGPAPDKASIAEAPATQAGDMPAWQGLGLGPGVIAAIAGLGFEEPTPIQRECLLPAIRDRRDIIGAAQTGSGKTLAFGLPILQLLHSEALADDAADVGHAEAGCQSQQNRRTPLRALILEPTRELAMQVCEHLQRVAKPLGVWVAPIVGGISPAKQTRLLGRQPQVIVATPGRLWELVRLGEPHLADLSRVCFLVLDEADRMVQQGHFQELSNILESLASQRADVGSRGDDGEAGDNQDDDESNQEDERAGRAQSGADLLQTFVFSATLTLPQKLRKRLRKGGGASGSMMLEDLMESIQFRGKPKVVDLTSQRKLADKVEEATLHCGEEERDELLYYLLAAHPGRTLVFANAVSTARRIAALLHILKLPSAALHAGMQQRARLKALDRFKADENAVLVASDVAARGLDITGVRCVIHYQIPASVDIYVHRSGRTARGSADGLAVALVAPKEAARYAALQQALDRPEPPPFPLNAALLPACRQRVKLAVRLDVILREQSKAHAEKSWKQRTAEAMDMEVSSDDEDEDAPAAKKSRQPQQSNDGSSLAYMQRELDELLAQPLQATFSRRFFTGVPSASVAAQSLPTPAQDAEPAGVDAPAETEQAAAAAEDARISEASKSQMAQQKAVKHTVALAQNAAASRHQAKGVKRGAGASKAALKGPQKLSKKALEQAALAAALQRRQRKRDRGPGLGVAALDRNASGPDALAVMRQARLAVL</sequence>
<accession>A0AAV1IBJ5</accession>
<gene>
    <name evidence="12" type="ORF">CVIRNUC_007304</name>
</gene>
<evidence type="ECO:0000259" key="11">
    <source>
        <dbReference type="PROSITE" id="PS51195"/>
    </source>
</evidence>
<dbReference type="CDD" id="cd17946">
    <property type="entry name" value="DEADc_DDX24"/>
    <property type="match status" value="1"/>
</dbReference>
<dbReference type="SMART" id="SM00490">
    <property type="entry name" value="HELICc"/>
    <property type="match status" value="1"/>
</dbReference>
<dbReference type="PROSITE" id="PS51195">
    <property type="entry name" value="Q_MOTIF"/>
    <property type="match status" value="1"/>
</dbReference>
<evidence type="ECO:0000256" key="1">
    <source>
        <dbReference type="ARBA" id="ARBA00022741"/>
    </source>
</evidence>